<dbReference type="EMBL" id="RQYT01000040">
    <property type="protein sequence ID" value="RRD48434.1"/>
    <property type="molecule type" value="Genomic_DNA"/>
</dbReference>
<dbReference type="InterPro" id="IPR008949">
    <property type="entry name" value="Isoprenoid_synthase_dom_sf"/>
</dbReference>
<dbReference type="UniPathway" id="UPA00059">
    <property type="reaction ID" value="UER00104"/>
</dbReference>
<comment type="cofactor">
    <cofactor evidence="10">
        <name>Mn(2+)</name>
        <dbReference type="ChEBI" id="CHEBI:29035"/>
    </cofactor>
    <text evidence="10">Binds 1 Mn(2+) ion per subunit.</text>
</comment>
<keyword evidence="5 10" id="KW-0479">Metal-binding</keyword>
<dbReference type="PANTHER" id="PTHR10885">
    <property type="entry name" value="ISOPENTENYL-DIPHOSPHATE DELTA-ISOMERASE"/>
    <property type="match status" value="1"/>
</dbReference>
<evidence type="ECO:0000313" key="12">
    <source>
        <dbReference type="EMBL" id="RRD48434.1"/>
    </source>
</evidence>
<feature type="binding site" evidence="10">
    <location>
        <position position="128"/>
    </location>
    <ligand>
        <name>Mn(2+)</name>
        <dbReference type="ChEBI" id="CHEBI:29035"/>
    </ligand>
</feature>
<dbReference type="Pfam" id="PF00293">
    <property type="entry name" value="NUDIX"/>
    <property type="match status" value="1"/>
</dbReference>
<dbReference type="GO" id="GO:0050992">
    <property type="term" value="P:dimethylallyl diphosphate biosynthetic process"/>
    <property type="evidence" value="ECO:0007669"/>
    <property type="project" value="UniProtKB-UniRule"/>
</dbReference>
<organism evidence="12 13">
    <name type="scientific">Arachnia propionica</name>
    <dbReference type="NCBI Taxonomy" id="1750"/>
    <lineage>
        <taxon>Bacteria</taxon>
        <taxon>Bacillati</taxon>
        <taxon>Actinomycetota</taxon>
        <taxon>Actinomycetes</taxon>
        <taxon>Propionibacteriales</taxon>
        <taxon>Propionibacteriaceae</taxon>
        <taxon>Arachnia</taxon>
    </lineage>
</organism>
<feature type="binding site" evidence="10">
    <location>
        <position position="39"/>
    </location>
    <ligand>
        <name>Mn(2+)</name>
        <dbReference type="ChEBI" id="CHEBI:29035"/>
    </ligand>
</feature>
<dbReference type="SUPFAM" id="SSF48576">
    <property type="entry name" value="Terpenoid synthases"/>
    <property type="match status" value="1"/>
</dbReference>
<dbReference type="Gene3D" id="1.10.600.10">
    <property type="entry name" value="Farnesyl Diphosphate Synthase"/>
    <property type="match status" value="1"/>
</dbReference>
<gene>
    <name evidence="10" type="primary">idi</name>
    <name evidence="12" type="ORF">EII35_12860</name>
</gene>
<dbReference type="FunFam" id="3.90.79.10:FF:000009">
    <property type="entry name" value="Isopentenyl-diphosphate Delta-isomerase"/>
    <property type="match status" value="1"/>
</dbReference>
<comment type="function">
    <text evidence="10">Catalyzes the 1,3-allylic rearrangement of the homoallylic substrate isopentenyl (IPP) to its highly electrophilic allylic isomer, dimethylallyl diphosphate (DMAPP).</text>
</comment>
<name>A0A3P1WPB7_9ACTN</name>
<dbReference type="GO" id="GO:0004659">
    <property type="term" value="F:prenyltransferase activity"/>
    <property type="evidence" value="ECO:0007669"/>
    <property type="project" value="InterPro"/>
</dbReference>
<dbReference type="GO" id="GO:0005737">
    <property type="term" value="C:cytoplasm"/>
    <property type="evidence" value="ECO:0007669"/>
    <property type="project" value="UniProtKB-SubCell"/>
</dbReference>
<comment type="cofactor">
    <cofactor evidence="10">
        <name>Mg(2+)</name>
        <dbReference type="ChEBI" id="CHEBI:18420"/>
    </cofactor>
    <text evidence="10">Binds 1 Mg(2+) ion per subunit. The magnesium ion binds only when substrate is bound.</text>
</comment>
<comment type="subcellular location">
    <subcellularLocation>
        <location evidence="10">Cytoplasm</location>
    </subcellularLocation>
</comment>
<reference evidence="12 13" key="1">
    <citation type="submission" date="2018-11" db="EMBL/GenBank/DDBJ databases">
        <title>Genomes From Bacteria Associated with the Canine Oral Cavity: a Test Case for Automated Genome-Based Taxonomic Assignment.</title>
        <authorList>
            <person name="Coil D.A."/>
            <person name="Jospin G."/>
            <person name="Darling A.E."/>
            <person name="Wallis C."/>
            <person name="Davis I.J."/>
            <person name="Harris S."/>
            <person name="Eisen J.A."/>
            <person name="Holcombe L.J."/>
            <person name="O'Flynn C."/>
        </authorList>
    </citation>
    <scope>NUCLEOTIDE SEQUENCE [LARGE SCALE GENOMIC DNA]</scope>
    <source>
        <strain evidence="12 13">OH2822_COT-296</strain>
    </source>
</reference>
<dbReference type="InterPro" id="IPR000086">
    <property type="entry name" value="NUDIX_hydrolase_dom"/>
</dbReference>
<evidence type="ECO:0000313" key="13">
    <source>
        <dbReference type="Proteomes" id="UP000280935"/>
    </source>
</evidence>
<dbReference type="PANTHER" id="PTHR10885:SF0">
    <property type="entry name" value="ISOPENTENYL-DIPHOSPHATE DELTA-ISOMERASE"/>
    <property type="match status" value="1"/>
</dbReference>
<feature type="binding site" evidence="10">
    <location>
        <position position="130"/>
    </location>
    <ligand>
        <name>Mn(2+)</name>
        <dbReference type="ChEBI" id="CHEBI:29035"/>
    </ligand>
</feature>
<evidence type="ECO:0000256" key="8">
    <source>
        <dbReference type="ARBA" id="ARBA00023229"/>
    </source>
</evidence>
<comment type="pathway">
    <text evidence="1 10">Isoprenoid biosynthesis; dimethylallyl diphosphate biosynthesis; dimethylallyl diphosphate from isopentenyl diphosphate: step 1/1.</text>
</comment>
<dbReference type="PROSITE" id="PS51462">
    <property type="entry name" value="NUDIX"/>
    <property type="match status" value="1"/>
</dbReference>
<dbReference type="Gene3D" id="3.90.79.10">
    <property type="entry name" value="Nucleoside Triphosphate Pyrophosphohydrolase"/>
    <property type="match status" value="1"/>
</dbReference>
<dbReference type="HAMAP" id="MF_00202">
    <property type="entry name" value="Idi"/>
    <property type="match status" value="1"/>
</dbReference>
<dbReference type="InterPro" id="IPR033749">
    <property type="entry name" value="Polyprenyl_synt_CS"/>
</dbReference>
<dbReference type="SFLD" id="SFLDS00005">
    <property type="entry name" value="Isoprenoid_Synthase_Type_I"/>
    <property type="match status" value="1"/>
</dbReference>
<keyword evidence="4 10" id="KW-0963">Cytoplasm</keyword>
<proteinExistence type="inferred from homology"/>
<evidence type="ECO:0000259" key="11">
    <source>
        <dbReference type="PROSITE" id="PS51462"/>
    </source>
</evidence>
<evidence type="ECO:0000256" key="9">
    <source>
        <dbReference type="ARBA" id="ARBA00023235"/>
    </source>
</evidence>
<evidence type="ECO:0000256" key="1">
    <source>
        <dbReference type="ARBA" id="ARBA00004826"/>
    </source>
</evidence>
<dbReference type="InterPro" id="IPR056375">
    <property type="entry name" value="Idi_bact"/>
</dbReference>
<comment type="caution">
    <text evidence="12">The sequence shown here is derived from an EMBL/GenBank/DDBJ whole genome shotgun (WGS) entry which is preliminary data.</text>
</comment>
<keyword evidence="7 10" id="KW-0464">Manganese</keyword>
<dbReference type="Proteomes" id="UP000280935">
    <property type="component" value="Unassembled WGS sequence"/>
</dbReference>
<evidence type="ECO:0000256" key="5">
    <source>
        <dbReference type="ARBA" id="ARBA00022723"/>
    </source>
</evidence>
<feature type="binding site" evidence="10">
    <location>
        <position position="101"/>
    </location>
    <ligand>
        <name>Mg(2+)</name>
        <dbReference type="ChEBI" id="CHEBI:18420"/>
    </ligand>
</feature>
<dbReference type="RefSeq" id="WP_125228866.1">
    <property type="nucleotide sequence ID" value="NZ_RQYT01000040.1"/>
</dbReference>
<keyword evidence="8 10" id="KW-0414">Isoprene biosynthesis</keyword>
<sequence>MRNAKSSPQHLSTTVPPDEVVLLDEDGTPAGSADRTSIHTADTPLHLAFSTYLFNARGEVLLTRRALGKRTWPGVWTNSCCGHPRPGEDIEDAARRRIREELGLRVGPLTPLLPDFRYRAVDASGVVENEICPVFGAVVIDDGVQADPEEVAEYVWAPWDAVCAAVAATPQVYSPWSALQIPLIVERHPYPGAPVTDHSSPDPAAAFHDVEVLLAAEVAGLEERWRAHVADAGLDVLPADLPRWLGDLLLGGGKRIRVTMTYWGFIALGGVHGAVGYHRMIRAAAALEILHLFALIHDDVMDRSRSRRGRPSAHADATDWHLSATAGGSSELFGNNMAILLGDLAHAVADHLIGDLPTGFRELWHDLSVELIAGQRADLTGSAAGRRDRGHAEHVARTKSGRYTVTRPLQLGAIAAGAPVDALTDFGDHLGQAFALRDDQLGVWGDPEVTGKPAGDDLLEAKPTVLLSLAHDRLTGAEAELLRRVGGPDFGSDDVSRLAEAMRRVGIAEEVEGLISDEVEAAFRCLDDLELAPEGVAGLREAAQRIAWRSS</sequence>
<feature type="active site" evidence="10">
    <location>
        <position position="81"/>
    </location>
</feature>
<evidence type="ECO:0000256" key="4">
    <source>
        <dbReference type="ARBA" id="ARBA00022490"/>
    </source>
</evidence>
<comment type="catalytic activity">
    <reaction evidence="10">
        <text>isopentenyl diphosphate = dimethylallyl diphosphate</text>
        <dbReference type="Rhea" id="RHEA:23284"/>
        <dbReference type="ChEBI" id="CHEBI:57623"/>
        <dbReference type="ChEBI" id="CHEBI:128769"/>
        <dbReference type="EC" id="5.3.3.2"/>
    </reaction>
</comment>
<dbReference type="EC" id="5.3.3.2" evidence="3 10"/>
<dbReference type="GO" id="GO:0004452">
    <property type="term" value="F:isopentenyl-diphosphate delta-isomerase activity"/>
    <property type="evidence" value="ECO:0007669"/>
    <property type="project" value="UniProtKB-UniRule"/>
</dbReference>
<comment type="similarity">
    <text evidence="2 10">Belongs to the IPP isomerase type 1 family.</text>
</comment>
<feature type="binding site" evidence="10">
    <location>
        <position position="46"/>
    </location>
    <ligand>
        <name>Mn(2+)</name>
        <dbReference type="ChEBI" id="CHEBI:29035"/>
    </ligand>
</feature>
<feature type="domain" description="Nudix hydrolase" evidence="11">
    <location>
        <begin position="44"/>
        <end position="179"/>
    </location>
</feature>
<keyword evidence="9 10" id="KW-0413">Isomerase</keyword>
<feature type="active site" evidence="10">
    <location>
        <position position="130"/>
    </location>
</feature>
<evidence type="ECO:0000256" key="2">
    <source>
        <dbReference type="ARBA" id="ARBA00007579"/>
    </source>
</evidence>
<dbReference type="PROSITE" id="PS00723">
    <property type="entry name" value="POLYPRENYL_SYNTHASE_1"/>
    <property type="match status" value="1"/>
</dbReference>
<evidence type="ECO:0000256" key="3">
    <source>
        <dbReference type="ARBA" id="ARBA00012057"/>
    </source>
</evidence>
<dbReference type="CDD" id="cd02885">
    <property type="entry name" value="NUDIX_IPP_Isomerase"/>
    <property type="match status" value="1"/>
</dbReference>
<dbReference type="GO" id="GO:0008299">
    <property type="term" value="P:isoprenoid biosynthetic process"/>
    <property type="evidence" value="ECO:0007669"/>
    <property type="project" value="UniProtKB-UniRule"/>
</dbReference>
<dbReference type="InterPro" id="IPR015797">
    <property type="entry name" value="NUDIX_hydrolase-like_dom_sf"/>
</dbReference>
<dbReference type="NCBIfam" id="TIGR02150">
    <property type="entry name" value="IPP_isom_1"/>
    <property type="match status" value="1"/>
</dbReference>
<evidence type="ECO:0000256" key="7">
    <source>
        <dbReference type="ARBA" id="ARBA00023211"/>
    </source>
</evidence>
<dbReference type="OrthoDB" id="9809458at2"/>
<evidence type="ECO:0000256" key="10">
    <source>
        <dbReference type="HAMAP-Rule" id="MF_00202"/>
    </source>
</evidence>
<dbReference type="InterPro" id="IPR011876">
    <property type="entry name" value="IsopentenylPP_isomerase_typ1"/>
</dbReference>
<keyword evidence="6 10" id="KW-0460">Magnesium</keyword>
<dbReference type="NCBIfam" id="NF002995">
    <property type="entry name" value="PRK03759.1"/>
    <property type="match status" value="1"/>
</dbReference>
<feature type="binding site" evidence="10">
    <location>
        <position position="83"/>
    </location>
    <ligand>
        <name>Mn(2+)</name>
        <dbReference type="ChEBI" id="CHEBI:29035"/>
    </ligand>
</feature>
<protein>
    <recommendedName>
        <fullName evidence="3 10">Isopentenyl-diphosphate Delta-isomerase</fullName>
        <shortName evidence="10">IPP isomerase</shortName>
        <ecNumber evidence="3 10">5.3.3.2</ecNumber>
    </recommendedName>
    <alternativeName>
        <fullName evidence="10">IPP:DMAPP isomerase</fullName>
    </alternativeName>
    <alternativeName>
        <fullName evidence="10">Isopentenyl pyrophosphate isomerase</fullName>
    </alternativeName>
</protein>
<evidence type="ECO:0000256" key="6">
    <source>
        <dbReference type="ARBA" id="ARBA00022842"/>
    </source>
</evidence>
<dbReference type="Pfam" id="PF00348">
    <property type="entry name" value="polyprenyl_synt"/>
    <property type="match status" value="1"/>
</dbReference>
<dbReference type="AlphaFoldDB" id="A0A3P1WPB7"/>
<dbReference type="InterPro" id="IPR000092">
    <property type="entry name" value="Polyprenyl_synt"/>
</dbReference>
<accession>A0A3P1WPB7</accession>
<dbReference type="GO" id="GO:0046872">
    <property type="term" value="F:metal ion binding"/>
    <property type="evidence" value="ECO:0007669"/>
    <property type="project" value="UniProtKB-KW"/>
</dbReference>
<dbReference type="SUPFAM" id="SSF55811">
    <property type="entry name" value="Nudix"/>
    <property type="match status" value="1"/>
</dbReference>